<evidence type="ECO:0000256" key="1">
    <source>
        <dbReference type="ARBA" id="ARBA00001966"/>
    </source>
</evidence>
<dbReference type="PROSITE" id="PS51918">
    <property type="entry name" value="RADICAL_SAM"/>
    <property type="match status" value="1"/>
</dbReference>
<dbReference type="EMBL" id="CP012673">
    <property type="protein sequence ID" value="AUX43538.1"/>
    <property type="molecule type" value="Genomic_DNA"/>
</dbReference>
<proteinExistence type="inferred from homology"/>
<dbReference type="SUPFAM" id="SSF102114">
    <property type="entry name" value="Radical SAM enzymes"/>
    <property type="match status" value="1"/>
</dbReference>
<dbReference type="SFLD" id="SFLDF00285">
    <property type="entry name" value="anaerobic_Ser-type_sulfatase-m"/>
    <property type="match status" value="1"/>
</dbReference>
<dbReference type="InterPro" id="IPR007197">
    <property type="entry name" value="rSAM"/>
</dbReference>
<evidence type="ECO:0000256" key="7">
    <source>
        <dbReference type="ARBA" id="ARBA00023601"/>
    </source>
</evidence>
<dbReference type="RefSeq" id="WP_104982208.1">
    <property type="nucleotide sequence ID" value="NZ_CP012673.1"/>
</dbReference>
<dbReference type="InterPro" id="IPR013785">
    <property type="entry name" value="Aldolase_TIM"/>
</dbReference>
<dbReference type="Gene3D" id="3.20.20.70">
    <property type="entry name" value="Aldolase class I"/>
    <property type="match status" value="1"/>
</dbReference>
<accession>A0A2L0EW54</accession>
<dbReference type="GO" id="GO:0016491">
    <property type="term" value="F:oxidoreductase activity"/>
    <property type="evidence" value="ECO:0007669"/>
    <property type="project" value="InterPro"/>
</dbReference>
<evidence type="ECO:0000256" key="3">
    <source>
        <dbReference type="ARBA" id="ARBA00022691"/>
    </source>
</evidence>
<sequence length="404" mass="45842">MTPDQQTARAPFHIITKPIGAICNINCEYCFYLDKERLYDYPARGSFRMADDVLERYVQQYIEAQPPTAEEVGFSWQGGEPTLMGIDFFRRAVALQKKHARPGQRVTNSLQTNGMLLDDAWCAFLRDEGFLVGISIDGPERKHDRYRLDLEGRGTWKRVMKGLEALKRNNVEFNTLTVVQRDNGDHGASVYRFLKEIGSRFMQLIPIVEHRDGKLTDRAVEPEQWGRFLTAVWDAWIAEDVGEIFVQHFDMMLGITLGFPSTLCVHARTCGRALAVEHNGDLYSCDHFVTPEHLLGNLTKKHLSVLVDGPQQARFGQDKLDTLPRYCRECDFVKFCYGGCPAHRVKQTPDGDPGLNHLCEGYKMFYAHTGPALRAMAAAVRRGGTARDYQRYMPQERGATVGSP</sequence>
<dbReference type="InterPro" id="IPR034491">
    <property type="entry name" value="Anaerob_Ser_sulfatase-maturase"/>
</dbReference>
<dbReference type="SFLD" id="SFLDG01386">
    <property type="entry name" value="main_SPASM_domain-containing"/>
    <property type="match status" value="1"/>
</dbReference>
<feature type="domain" description="Radical SAM core" evidence="8">
    <location>
        <begin position="6"/>
        <end position="238"/>
    </location>
</feature>
<dbReference type="NCBIfam" id="TIGR04085">
    <property type="entry name" value="rSAM_more_4Fe4S"/>
    <property type="match status" value="1"/>
</dbReference>
<dbReference type="GO" id="GO:0046872">
    <property type="term" value="F:metal ion binding"/>
    <property type="evidence" value="ECO:0007669"/>
    <property type="project" value="UniProtKB-KW"/>
</dbReference>
<dbReference type="Pfam" id="PF13186">
    <property type="entry name" value="SPASM"/>
    <property type="match status" value="1"/>
</dbReference>
<evidence type="ECO:0000256" key="5">
    <source>
        <dbReference type="ARBA" id="ARBA00023004"/>
    </source>
</evidence>
<evidence type="ECO:0000256" key="4">
    <source>
        <dbReference type="ARBA" id="ARBA00022723"/>
    </source>
</evidence>
<keyword evidence="6" id="KW-0411">Iron-sulfur</keyword>
<organism evidence="9 10">
    <name type="scientific">Sorangium cellulosum</name>
    <name type="common">Polyangium cellulosum</name>
    <dbReference type="NCBI Taxonomy" id="56"/>
    <lineage>
        <taxon>Bacteria</taxon>
        <taxon>Pseudomonadati</taxon>
        <taxon>Myxococcota</taxon>
        <taxon>Polyangia</taxon>
        <taxon>Polyangiales</taxon>
        <taxon>Polyangiaceae</taxon>
        <taxon>Sorangium</taxon>
    </lineage>
</organism>
<name>A0A2L0EW54_SORCE</name>
<dbReference type="InterPro" id="IPR023885">
    <property type="entry name" value="4Fe4S-binding_SPASM_dom"/>
</dbReference>
<dbReference type="PANTHER" id="PTHR43273:SF3">
    <property type="entry name" value="ANAEROBIC SULFATASE-MATURATING ENZYME HOMOLOG ASLB-RELATED"/>
    <property type="match status" value="1"/>
</dbReference>
<dbReference type="CDD" id="cd01335">
    <property type="entry name" value="Radical_SAM"/>
    <property type="match status" value="1"/>
</dbReference>
<protein>
    <submittedName>
        <fullName evidence="9">Anaerobic sulfatase maturase</fullName>
    </submittedName>
</protein>
<reference evidence="9 10" key="1">
    <citation type="submission" date="2015-09" db="EMBL/GenBank/DDBJ databases">
        <title>Sorangium comparison.</title>
        <authorList>
            <person name="Zaburannyi N."/>
            <person name="Bunk B."/>
            <person name="Overmann J."/>
            <person name="Mueller R."/>
        </authorList>
    </citation>
    <scope>NUCLEOTIDE SEQUENCE [LARGE SCALE GENOMIC DNA]</scope>
    <source>
        <strain evidence="9 10">So ce26</strain>
    </source>
</reference>
<dbReference type="GO" id="GO:0051539">
    <property type="term" value="F:4 iron, 4 sulfur cluster binding"/>
    <property type="evidence" value="ECO:0007669"/>
    <property type="project" value="UniProtKB-KW"/>
</dbReference>
<dbReference type="NCBIfam" id="TIGR03942">
    <property type="entry name" value="sulfatase_rSAM"/>
    <property type="match status" value="1"/>
</dbReference>
<dbReference type="SFLD" id="SFLDG01072">
    <property type="entry name" value="dehydrogenase_like"/>
    <property type="match status" value="1"/>
</dbReference>
<dbReference type="InterPro" id="IPR058240">
    <property type="entry name" value="rSAM_sf"/>
</dbReference>
<evidence type="ECO:0000256" key="2">
    <source>
        <dbReference type="ARBA" id="ARBA00022485"/>
    </source>
</evidence>
<keyword evidence="3" id="KW-0949">S-adenosyl-L-methionine</keyword>
<evidence type="ECO:0000259" key="8">
    <source>
        <dbReference type="PROSITE" id="PS51918"/>
    </source>
</evidence>
<dbReference type="Proteomes" id="UP000238348">
    <property type="component" value="Chromosome"/>
</dbReference>
<evidence type="ECO:0000313" key="9">
    <source>
        <dbReference type="EMBL" id="AUX43538.1"/>
    </source>
</evidence>
<dbReference type="SFLD" id="SFLDG01384">
    <property type="entry name" value="thioether_bond_formation_requi"/>
    <property type="match status" value="1"/>
</dbReference>
<gene>
    <name evidence="9" type="ORF">SOCE26_049880</name>
</gene>
<evidence type="ECO:0000256" key="6">
    <source>
        <dbReference type="ARBA" id="ARBA00023014"/>
    </source>
</evidence>
<keyword evidence="5" id="KW-0408">Iron</keyword>
<dbReference type="InterPro" id="IPR047207">
    <property type="entry name" value="SPASM_anSME"/>
</dbReference>
<dbReference type="SFLD" id="SFLDS00029">
    <property type="entry name" value="Radical_SAM"/>
    <property type="match status" value="1"/>
</dbReference>
<evidence type="ECO:0000313" key="10">
    <source>
        <dbReference type="Proteomes" id="UP000238348"/>
    </source>
</evidence>
<dbReference type="InterPro" id="IPR023867">
    <property type="entry name" value="Sulphatase_maturase_rSAM"/>
</dbReference>
<dbReference type="OrthoDB" id="9782387at2"/>
<dbReference type="CDD" id="cd21120">
    <property type="entry name" value="SPASM_anSME"/>
    <property type="match status" value="1"/>
</dbReference>
<comment type="similarity">
    <text evidence="7">Belongs to the radical SAM superfamily. Anaerobic sulfatase-maturating enzyme family.</text>
</comment>
<dbReference type="AlphaFoldDB" id="A0A2L0EW54"/>
<keyword evidence="2" id="KW-0004">4Fe-4S</keyword>
<dbReference type="Pfam" id="PF04055">
    <property type="entry name" value="Radical_SAM"/>
    <property type="match status" value="1"/>
</dbReference>
<comment type="cofactor">
    <cofactor evidence="1">
        <name>[4Fe-4S] cluster</name>
        <dbReference type="ChEBI" id="CHEBI:49883"/>
    </cofactor>
</comment>
<dbReference type="SFLD" id="SFLDG01067">
    <property type="entry name" value="SPASM/twitch_domain_containing"/>
    <property type="match status" value="1"/>
</dbReference>
<dbReference type="PANTHER" id="PTHR43273">
    <property type="entry name" value="ANAEROBIC SULFATASE-MATURATING ENZYME HOMOLOG ASLB-RELATED"/>
    <property type="match status" value="1"/>
</dbReference>
<keyword evidence="4" id="KW-0479">Metal-binding</keyword>